<dbReference type="CDD" id="cd12870">
    <property type="entry name" value="MqsA"/>
    <property type="match status" value="1"/>
</dbReference>
<dbReference type="OrthoDB" id="2666319at2"/>
<keyword evidence="2" id="KW-1185">Reference proteome</keyword>
<reference evidence="1 2" key="1">
    <citation type="journal article" date="2015" name="Stand. Genomic Sci.">
        <title>Genomic Encyclopedia of Bacterial and Archaeal Type Strains, Phase III: the genomes of soil and plant-associated and newly described type strains.</title>
        <authorList>
            <person name="Whitman W.B."/>
            <person name="Woyke T."/>
            <person name="Klenk H.P."/>
            <person name="Zhou Y."/>
            <person name="Lilburn T.G."/>
            <person name="Beck B.J."/>
            <person name="De Vos P."/>
            <person name="Vandamme P."/>
            <person name="Eisen J.A."/>
            <person name="Garrity G."/>
            <person name="Hugenholtz P."/>
            <person name="Kyrpides N.C."/>
        </authorList>
    </citation>
    <scope>NUCLEOTIDE SEQUENCE [LARGE SCALE GENOMIC DNA]</scope>
    <source>
        <strain evidence="1 2">CGMCC 1.10116</strain>
    </source>
</reference>
<dbReference type="RefSeq" id="WP_144449145.1">
    <property type="nucleotide sequence ID" value="NZ_VLKZ01000002.1"/>
</dbReference>
<dbReference type="EMBL" id="VLKZ01000002">
    <property type="protein sequence ID" value="TWI59056.1"/>
    <property type="molecule type" value="Genomic_DNA"/>
</dbReference>
<protein>
    <submittedName>
        <fullName evidence="1">Putative YokU family protein</fullName>
    </submittedName>
</protein>
<name>A0A562QSJ4_9BACI</name>
<dbReference type="NCBIfam" id="TIGR03831">
    <property type="entry name" value="YgiT_finger"/>
    <property type="match status" value="1"/>
</dbReference>
<dbReference type="Pfam" id="PF14122">
    <property type="entry name" value="YokU"/>
    <property type="match status" value="1"/>
</dbReference>
<gene>
    <name evidence="1" type="ORF">IQ10_00767</name>
</gene>
<proteinExistence type="predicted"/>
<dbReference type="NCBIfam" id="TIGR03829">
    <property type="entry name" value="YokU_near_AblA"/>
    <property type="match status" value="1"/>
</dbReference>
<dbReference type="InterPro" id="IPR022451">
    <property type="entry name" value="CHP03829_YokU"/>
</dbReference>
<evidence type="ECO:0000313" key="2">
    <source>
        <dbReference type="Proteomes" id="UP000315711"/>
    </source>
</evidence>
<dbReference type="AlphaFoldDB" id="A0A562QSJ4"/>
<dbReference type="InterPro" id="IPR022453">
    <property type="entry name" value="Znf_MqsA-type"/>
</dbReference>
<evidence type="ECO:0000313" key="1">
    <source>
        <dbReference type="EMBL" id="TWI59056.1"/>
    </source>
</evidence>
<comment type="caution">
    <text evidence="1">The sequence shown here is derived from an EMBL/GenBank/DDBJ whole genome shotgun (WGS) entry which is preliminary data.</text>
</comment>
<dbReference type="Proteomes" id="UP000315711">
    <property type="component" value="Unassembled WGS sequence"/>
</dbReference>
<organism evidence="1 2">
    <name type="scientific">Halalkalibacter nanhaiisediminis</name>
    <dbReference type="NCBI Taxonomy" id="688079"/>
    <lineage>
        <taxon>Bacteria</taxon>
        <taxon>Bacillati</taxon>
        <taxon>Bacillota</taxon>
        <taxon>Bacilli</taxon>
        <taxon>Bacillales</taxon>
        <taxon>Bacillaceae</taxon>
        <taxon>Halalkalibacter</taxon>
    </lineage>
</organism>
<sequence>MRCEWCGEQGAKEVSSTVYWELPDGSRAIEIKETPGVKCDLCGMEYQAENTIQSLEDQLLLIDTLKIGSSTTFKILMKQPRLLKRNYFRYD</sequence>
<accession>A0A562QSJ4</accession>